<dbReference type="InterPro" id="IPR009056">
    <property type="entry name" value="Cyt_c-like_dom"/>
</dbReference>
<keyword evidence="3 4" id="KW-0408">Iron</keyword>
<dbReference type="PROSITE" id="PS51007">
    <property type="entry name" value="CYTC"/>
    <property type="match status" value="1"/>
</dbReference>
<evidence type="ECO:0000313" key="7">
    <source>
        <dbReference type="EMBL" id="MDO1532599.1"/>
    </source>
</evidence>
<feature type="transmembrane region" description="Helical" evidence="5">
    <location>
        <begin position="64"/>
        <end position="84"/>
    </location>
</feature>
<protein>
    <submittedName>
        <fullName evidence="7">Cytochrome c</fullName>
    </submittedName>
</protein>
<organism evidence="7 8">
    <name type="scientific">Variovorax ginsengisoli</name>
    <dbReference type="NCBI Taxonomy" id="363844"/>
    <lineage>
        <taxon>Bacteria</taxon>
        <taxon>Pseudomonadati</taxon>
        <taxon>Pseudomonadota</taxon>
        <taxon>Betaproteobacteria</taxon>
        <taxon>Burkholderiales</taxon>
        <taxon>Comamonadaceae</taxon>
        <taxon>Variovorax</taxon>
    </lineage>
</organism>
<keyword evidence="5" id="KW-1133">Transmembrane helix</keyword>
<dbReference type="Proteomes" id="UP001169027">
    <property type="component" value="Unassembled WGS sequence"/>
</dbReference>
<evidence type="ECO:0000256" key="4">
    <source>
        <dbReference type="PROSITE-ProRule" id="PRU00433"/>
    </source>
</evidence>
<sequence length="386" mass="41418">MIRTPDAGWLDPLVWGLQAAQEGLLGLLDWAGLAGTSHGQAAWPWALRLSGENLLIDAGQARRLALTLLVLALAALVLLLAALWRKPRWFLIAAVPLLLVAAPWPQAAVLFVPAVPTSFHRSPTGFDVASIARGGELYAQHCAACHGVDGRGQGPLAAAQPVWPPDLAGPLLWRRADGELLWHLLHGMKDRHGAATMPAFAQFGDDDAWALIDFMKAQAAGQSLRATGVWAGPVHLPDVEVRCESRPLRRLSGWRGQRLRIVAAGTPQAALREDPRVVTVLLRREDERASSPAGECVAESTAAWNAFALIAGTGQLAGTQWLVDRDGWLRALGSPGQAAWSEDDLLCRTETGDRSAPMAPPDDSLGALIARMDAEPVRFLKGGFVR</sequence>
<keyword evidence="8" id="KW-1185">Reference proteome</keyword>
<feature type="transmembrane region" description="Helical" evidence="5">
    <location>
        <begin position="90"/>
        <end position="112"/>
    </location>
</feature>
<keyword evidence="5" id="KW-0812">Transmembrane</keyword>
<evidence type="ECO:0000256" key="5">
    <source>
        <dbReference type="SAM" id="Phobius"/>
    </source>
</evidence>
<proteinExistence type="predicted"/>
<dbReference type="SUPFAM" id="SSF46626">
    <property type="entry name" value="Cytochrome c"/>
    <property type="match status" value="1"/>
</dbReference>
<dbReference type="Pfam" id="PF13442">
    <property type="entry name" value="Cytochrome_CBB3"/>
    <property type="match status" value="1"/>
</dbReference>
<keyword evidence="2 4" id="KW-0479">Metal-binding</keyword>
<evidence type="ECO:0000256" key="3">
    <source>
        <dbReference type="ARBA" id="ARBA00023004"/>
    </source>
</evidence>
<dbReference type="RefSeq" id="WP_301807514.1">
    <property type="nucleotide sequence ID" value="NZ_JAUJZH010000006.1"/>
</dbReference>
<dbReference type="PANTHER" id="PTHR35008">
    <property type="entry name" value="BLL4482 PROTEIN-RELATED"/>
    <property type="match status" value="1"/>
</dbReference>
<comment type="caution">
    <text evidence="7">The sequence shown here is derived from an EMBL/GenBank/DDBJ whole genome shotgun (WGS) entry which is preliminary data.</text>
</comment>
<keyword evidence="1 4" id="KW-0349">Heme</keyword>
<feature type="domain" description="Cytochrome c" evidence="6">
    <location>
        <begin position="129"/>
        <end position="219"/>
    </location>
</feature>
<dbReference type="EMBL" id="JAUKVY010000006">
    <property type="protein sequence ID" value="MDO1532599.1"/>
    <property type="molecule type" value="Genomic_DNA"/>
</dbReference>
<dbReference type="PANTHER" id="PTHR35008:SF4">
    <property type="entry name" value="BLL4482 PROTEIN"/>
    <property type="match status" value="1"/>
</dbReference>
<reference evidence="7" key="1">
    <citation type="submission" date="2023-06" db="EMBL/GenBank/DDBJ databases">
        <authorList>
            <person name="Jiang Y."/>
            <person name="Liu Q."/>
        </authorList>
    </citation>
    <scope>NUCLEOTIDE SEQUENCE</scope>
    <source>
        <strain evidence="7">CGMCC 1.12090</strain>
    </source>
</reference>
<evidence type="ECO:0000313" key="8">
    <source>
        <dbReference type="Proteomes" id="UP001169027"/>
    </source>
</evidence>
<evidence type="ECO:0000259" key="6">
    <source>
        <dbReference type="PROSITE" id="PS51007"/>
    </source>
</evidence>
<name>A0ABT8S0Z8_9BURK</name>
<dbReference type="InterPro" id="IPR036909">
    <property type="entry name" value="Cyt_c-like_dom_sf"/>
</dbReference>
<accession>A0ABT8S0Z8</accession>
<gene>
    <name evidence="7" type="ORF">Q2T77_09900</name>
</gene>
<evidence type="ECO:0000256" key="2">
    <source>
        <dbReference type="ARBA" id="ARBA00022723"/>
    </source>
</evidence>
<dbReference type="InterPro" id="IPR051459">
    <property type="entry name" value="Cytochrome_c-type_DH"/>
</dbReference>
<keyword evidence="5" id="KW-0472">Membrane</keyword>
<dbReference type="Gene3D" id="1.10.760.10">
    <property type="entry name" value="Cytochrome c-like domain"/>
    <property type="match status" value="1"/>
</dbReference>
<evidence type="ECO:0000256" key="1">
    <source>
        <dbReference type="ARBA" id="ARBA00022617"/>
    </source>
</evidence>